<dbReference type="Gene3D" id="1.25.10.10">
    <property type="entry name" value="Leucine-rich Repeat Variant"/>
    <property type="match status" value="1"/>
</dbReference>
<dbReference type="InParanoid" id="B3RXL5"/>
<dbReference type="AlphaFoldDB" id="B3RXL5"/>
<organism evidence="1 2">
    <name type="scientific">Trichoplax adhaerens</name>
    <name type="common">Trichoplax reptans</name>
    <dbReference type="NCBI Taxonomy" id="10228"/>
    <lineage>
        <taxon>Eukaryota</taxon>
        <taxon>Metazoa</taxon>
        <taxon>Placozoa</taxon>
        <taxon>Uniplacotomia</taxon>
        <taxon>Trichoplacea</taxon>
        <taxon>Trichoplacidae</taxon>
        <taxon>Trichoplax</taxon>
    </lineage>
</organism>
<evidence type="ECO:0000313" key="2">
    <source>
        <dbReference type="Proteomes" id="UP000009022"/>
    </source>
</evidence>
<dbReference type="InterPro" id="IPR011989">
    <property type="entry name" value="ARM-like"/>
</dbReference>
<protein>
    <recommendedName>
        <fullName evidence="3">Clathrin/coatomer adaptor adaptin-like N-terminal domain-containing protein</fullName>
    </recommendedName>
</protein>
<dbReference type="Proteomes" id="UP000009022">
    <property type="component" value="Unassembled WGS sequence"/>
</dbReference>
<gene>
    <name evidence="1" type="ORF">TRIADDRAFT_56252</name>
</gene>
<dbReference type="HOGENOM" id="CLU_1951534_0_0_1"/>
<dbReference type="KEGG" id="tad:TRIADDRAFT_56252"/>
<reference evidence="1 2" key="1">
    <citation type="journal article" date="2008" name="Nature">
        <title>The Trichoplax genome and the nature of placozoans.</title>
        <authorList>
            <person name="Srivastava M."/>
            <person name="Begovic E."/>
            <person name="Chapman J."/>
            <person name="Putnam N.H."/>
            <person name="Hellsten U."/>
            <person name="Kawashima T."/>
            <person name="Kuo A."/>
            <person name="Mitros T."/>
            <person name="Salamov A."/>
            <person name="Carpenter M.L."/>
            <person name="Signorovitch A.Y."/>
            <person name="Moreno M.A."/>
            <person name="Kamm K."/>
            <person name="Grimwood J."/>
            <person name="Schmutz J."/>
            <person name="Shapiro H."/>
            <person name="Grigoriev I.V."/>
            <person name="Buss L.W."/>
            <person name="Schierwater B."/>
            <person name="Dellaporta S.L."/>
            <person name="Rokhsar D.S."/>
        </authorList>
    </citation>
    <scope>NUCLEOTIDE SEQUENCE [LARGE SCALE GENOMIC DNA]</scope>
    <source>
        <strain evidence="1 2">Grell-BS-1999</strain>
    </source>
</reference>
<name>B3RXL5_TRIAD</name>
<dbReference type="InterPro" id="IPR016024">
    <property type="entry name" value="ARM-type_fold"/>
</dbReference>
<dbReference type="SUPFAM" id="SSF48371">
    <property type="entry name" value="ARM repeat"/>
    <property type="match status" value="1"/>
</dbReference>
<accession>B3RXL5</accession>
<keyword evidence="2" id="KW-1185">Reference proteome</keyword>
<proteinExistence type="predicted"/>
<dbReference type="GeneID" id="6753984"/>
<sequence>MEPSPAIIRYLCYKFQAIRALNNLSSICSEARKGLDNSMQEFLEDSKNFKNPRIKRETARLIVTIAETEHILKYPGAVLRTIRNLLAASDKETKIDAIRAISLMIQGSHQQAELTVEVIADSPLTNLIW</sequence>
<dbReference type="CTD" id="6753984"/>
<dbReference type="RefSeq" id="XP_002112338.1">
    <property type="nucleotide sequence ID" value="XM_002112302.1"/>
</dbReference>
<evidence type="ECO:0008006" key="3">
    <source>
        <dbReference type="Google" id="ProtNLM"/>
    </source>
</evidence>
<evidence type="ECO:0000313" key="1">
    <source>
        <dbReference type="EMBL" id="EDV24448.1"/>
    </source>
</evidence>
<dbReference type="EMBL" id="DS985245">
    <property type="protein sequence ID" value="EDV24448.1"/>
    <property type="molecule type" value="Genomic_DNA"/>
</dbReference>